<organism evidence="7 8">
    <name type="scientific">Ophiobolus disseminans</name>
    <dbReference type="NCBI Taxonomy" id="1469910"/>
    <lineage>
        <taxon>Eukaryota</taxon>
        <taxon>Fungi</taxon>
        <taxon>Dikarya</taxon>
        <taxon>Ascomycota</taxon>
        <taxon>Pezizomycotina</taxon>
        <taxon>Dothideomycetes</taxon>
        <taxon>Pleosporomycetidae</taxon>
        <taxon>Pleosporales</taxon>
        <taxon>Pleosporineae</taxon>
        <taxon>Phaeosphaeriaceae</taxon>
        <taxon>Ophiobolus</taxon>
    </lineage>
</organism>
<proteinExistence type="inferred from homology"/>
<feature type="binding site" evidence="5">
    <location>
        <position position="52"/>
    </location>
    <ligand>
        <name>Mg(2+)</name>
        <dbReference type="ChEBI" id="CHEBI:18420"/>
    </ligand>
</feature>
<feature type="binding site" evidence="5">
    <location>
        <position position="34"/>
    </location>
    <ligand>
        <name>Mg(2+)</name>
        <dbReference type="ChEBI" id="CHEBI:18420"/>
    </ligand>
</feature>
<name>A0A6A6ZFS8_9PLEO</name>
<dbReference type="Proteomes" id="UP000799424">
    <property type="component" value="Unassembled WGS sequence"/>
</dbReference>
<evidence type="ECO:0000256" key="2">
    <source>
        <dbReference type="ARBA" id="ARBA00022741"/>
    </source>
</evidence>
<dbReference type="PROSITE" id="PS51417">
    <property type="entry name" value="ARF"/>
    <property type="match status" value="1"/>
</dbReference>
<dbReference type="PANTHER" id="PTHR45732">
    <property type="entry name" value="ADP-RIBOSYLATION FACTOR-LIKE PROTEIN 8"/>
    <property type="match status" value="1"/>
</dbReference>
<dbReference type="PROSITE" id="PS51419">
    <property type="entry name" value="RAB"/>
    <property type="match status" value="1"/>
</dbReference>
<dbReference type="InterPro" id="IPR005225">
    <property type="entry name" value="Small_GTP-bd"/>
</dbReference>
<dbReference type="FunFam" id="3.40.50.300:FF:001015">
    <property type="entry name" value="ADP-ribosylation factor-like protein 8B"/>
    <property type="match status" value="1"/>
</dbReference>
<feature type="binding site" evidence="4">
    <location>
        <begin position="27"/>
        <end position="34"/>
    </location>
    <ligand>
        <name>GTP</name>
        <dbReference type="ChEBI" id="CHEBI:37565"/>
    </ligand>
</feature>
<dbReference type="SMART" id="SM00175">
    <property type="entry name" value="RAB"/>
    <property type="match status" value="1"/>
</dbReference>
<dbReference type="GO" id="GO:0015031">
    <property type="term" value="P:protein transport"/>
    <property type="evidence" value="ECO:0007669"/>
    <property type="project" value="InterPro"/>
</dbReference>
<evidence type="ECO:0000313" key="8">
    <source>
        <dbReference type="Proteomes" id="UP000799424"/>
    </source>
</evidence>
<dbReference type="GO" id="GO:0003924">
    <property type="term" value="F:GTPase activity"/>
    <property type="evidence" value="ECO:0007669"/>
    <property type="project" value="InterPro"/>
</dbReference>
<dbReference type="Pfam" id="PF00025">
    <property type="entry name" value="Arf"/>
    <property type="match status" value="1"/>
</dbReference>
<feature type="binding site" evidence="4">
    <location>
        <begin position="130"/>
        <end position="133"/>
    </location>
    <ligand>
        <name>GTP</name>
        <dbReference type="ChEBI" id="CHEBI:37565"/>
    </ligand>
</feature>
<dbReference type="SUPFAM" id="SSF52540">
    <property type="entry name" value="P-loop containing nucleoside triphosphate hydrolases"/>
    <property type="match status" value="1"/>
</dbReference>
<keyword evidence="8" id="KW-1185">Reference proteome</keyword>
<dbReference type="SMART" id="SM00177">
    <property type="entry name" value="ARF"/>
    <property type="match status" value="1"/>
</dbReference>
<dbReference type="AlphaFoldDB" id="A0A6A6ZFS8"/>
<accession>A0A6A6ZFS8</accession>
<reference evidence="7" key="1">
    <citation type="journal article" date="2020" name="Stud. Mycol.">
        <title>101 Dothideomycetes genomes: a test case for predicting lifestyles and emergence of pathogens.</title>
        <authorList>
            <person name="Haridas S."/>
            <person name="Albert R."/>
            <person name="Binder M."/>
            <person name="Bloem J."/>
            <person name="Labutti K."/>
            <person name="Salamov A."/>
            <person name="Andreopoulos B."/>
            <person name="Baker S."/>
            <person name="Barry K."/>
            <person name="Bills G."/>
            <person name="Bluhm B."/>
            <person name="Cannon C."/>
            <person name="Castanera R."/>
            <person name="Culley D."/>
            <person name="Daum C."/>
            <person name="Ezra D."/>
            <person name="Gonzalez J."/>
            <person name="Henrissat B."/>
            <person name="Kuo A."/>
            <person name="Liang C."/>
            <person name="Lipzen A."/>
            <person name="Lutzoni F."/>
            <person name="Magnuson J."/>
            <person name="Mondo S."/>
            <person name="Nolan M."/>
            <person name="Ohm R."/>
            <person name="Pangilinan J."/>
            <person name="Park H.-J."/>
            <person name="Ramirez L."/>
            <person name="Alfaro M."/>
            <person name="Sun H."/>
            <person name="Tritt A."/>
            <person name="Yoshinaga Y."/>
            <person name="Zwiers L.-H."/>
            <person name="Turgeon B."/>
            <person name="Goodwin S."/>
            <person name="Spatafora J."/>
            <person name="Crous P."/>
            <person name="Grigoriev I."/>
        </authorList>
    </citation>
    <scope>NUCLEOTIDE SEQUENCE</scope>
    <source>
        <strain evidence="7">CBS 113818</strain>
    </source>
</reference>
<protein>
    <submittedName>
        <fullName evidence="7">ADP-ribosylation factor family protein</fullName>
    </submittedName>
</protein>
<dbReference type="OrthoDB" id="2011769at2759"/>
<evidence type="ECO:0000313" key="7">
    <source>
        <dbReference type="EMBL" id="KAF2819563.1"/>
    </source>
</evidence>
<dbReference type="InterPro" id="IPR044154">
    <property type="entry name" value="Arl8a/8b"/>
</dbReference>
<keyword evidence="2 4" id="KW-0547">Nucleotide-binding</keyword>
<dbReference type="SMART" id="SM00178">
    <property type="entry name" value="SAR"/>
    <property type="match status" value="1"/>
</dbReference>
<evidence type="ECO:0000256" key="6">
    <source>
        <dbReference type="RuleBase" id="RU003925"/>
    </source>
</evidence>
<evidence type="ECO:0000256" key="3">
    <source>
        <dbReference type="ARBA" id="ARBA00023134"/>
    </source>
</evidence>
<dbReference type="SMART" id="SM00173">
    <property type="entry name" value="RAS"/>
    <property type="match status" value="1"/>
</dbReference>
<gene>
    <name evidence="7" type="ORF">CC86DRAFT_131352</name>
</gene>
<dbReference type="InterPro" id="IPR027417">
    <property type="entry name" value="P-loop_NTPase"/>
</dbReference>
<comment type="similarity">
    <text evidence="1 6">Belongs to the small GTPase superfamily. Arf family.</text>
</comment>
<dbReference type="NCBIfam" id="TIGR00231">
    <property type="entry name" value="small_GTP"/>
    <property type="match status" value="1"/>
</dbReference>
<dbReference type="GO" id="GO:0005525">
    <property type="term" value="F:GTP binding"/>
    <property type="evidence" value="ECO:0007669"/>
    <property type="project" value="UniProtKB-KW"/>
</dbReference>
<keyword evidence="5" id="KW-0460">Magnesium</keyword>
<feature type="binding site" evidence="4">
    <location>
        <position position="74"/>
    </location>
    <ligand>
        <name>GTP</name>
        <dbReference type="ChEBI" id="CHEBI:37565"/>
    </ligand>
</feature>
<evidence type="ECO:0000256" key="1">
    <source>
        <dbReference type="ARBA" id="ARBA00010290"/>
    </source>
</evidence>
<dbReference type="GO" id="GO:0098852">
    <property type="term" value="C:lytic vacuole membrane"/>
    <property type="evidence" value="ECO:0007669"/>
    <property type="project" value="TreeGrafter"/>
</dbReference>
<dbReference type="GO" id="GO:0046872">
    <property type="term" value="F:metal ion binding"/>
    <property type="evidence" value="ECO:0007669"/>
    <property type="project" value="UniProtKB-KW"/>
</dbReference>
<dbReference type="CDD" id="cd04159">
    <property type="entry name" value="Arl10_like"/>
    <property type="match status" value="1"/>
</dbReference>
<keyword evidence="5" id="KW-0479">Metal-binding</keyword>
<keyword evidence="3 4" id="KW-0342">GTP-binding</keyword>
<dbReference type="EMBL" id="MU006244">
    <property type="protein sequence ID" value="KAF2819563.1"/>
    <property type="molecule type" value="Genomic_DNA"/>
</dbReference>
<dbReference type="PANTHER" id="PTHR45732:SF7">
    <property type="entry name" value="ADP-RIBOSYLATION FACTOR-LIKE PROTEIN 8"/>
    <property type="match status" value="1"/>
</dbReference>
<sequence>MANLFRRIYDWLLRLFWATEMDITMIGLQNAGKTSLLRVLAGGEFTVDSIPTVGFNMKRVQKGHVTLKCWDLGGQPRFRSMWERYCRGVNAIVFIVDSADKEALPVAREELNLLLEKPALEGIPLLVLGNKSDLPNKLSVDELIEALDLKAVTHREVSCYGISAKEETNLDAVLQWLIARASK</sequence>
<evidence type="ECO:0000256" key="4">
    <source>
        <dbReference type="PIRSR" id="PIRSR606689-1"/>
    </source>
</evidence>
<dbReference type="Gene3D" id="3.40.50.300">
    <property type="entry name" value="P-loop containing nucleotide triphosphate hydrolases"/>
    <property type="match status" value="1"/>
</dbReference>
<dbReference type="PRINTS" id="PR00328">
    <property type="entry name" value="SAR1GTPBP"/>
</dbReference>
<dbReference type="InterPro" id="IPR006689">
    <property type="entry name" value="Small_GTPase_ARF/SAR"/>
</dbReference>
<evidence type="ECO:0000256" key="5">
    <source>
        <dbReference type="PIRSR" id="PIRSR606689-2"/>
    </source>
</evidence>